<protein>
    <submittedName>
        <fullName evidence="1">Uncharacterized protein</fullName>
    </submittedName>
</protein>
<evidence type="ECO:0000313" key="1">
    <source>
        <dbReference type="EMBL" id="OGI69489.1"/>
    </source>
</evidence>
<organism evidence="1 2">
    <name type="scientific">Candidatus Nomurabacteria bacterium RIFCSPHIGHO2_01_FULL_42_16</name>
    <dbReference type="NCBI Taxonomy" id="1801743"/>
    <lineage>
        <taxon>Bacteria</taxon>
        <taxon>Candidatus Nomuraibacteriota</taxon>
    </lineage>
</organism>
<dbReference type="EMBL" id="MFTT01000024">
    <property type="protein sequence ID" value="OGI69489.1"/>
    <property type="molecule type" value="Genomic_DNA"/>
</dbReference>
<evidence type="ECO:0000313" key="2">
    <source>
        <dbReference type="Proteomes" id="UP000178059"/>
    </source>
</evidence>
<reference evidence="1 2" key="1">
    <citation type="journal article" date="2016" name="Nat. Commun.">
        <title>Thousands of microbial genomes shed light on interconnected biogeochemical processes in an aquifer system.</title>
        <authorList>
            <person name="Anantharaman K."/>
            <person name="Brown C.T."/>
            <person name="Hug L.A."/>
            <person name="Sharon I."/>
            <person name="Castelle C.J."/>
            <person name="Probst A.J."/>
            <person name="Thomas B.C."/>
            <person name="Singh A."/>
            <person name="Wilkins M.J."/>
            <person name="Karaoz U."/>
            <person name="Brodie E.L."/>
            <person name="Williams K.H."/>
            <person name="Hubbard S.S."/>
            <person name="Banfield J.F."/>
        </authorList>
    </citation>
    <scope>NUCLEOTIDE SEQUENCE [LARGE SCALE GENOMIC DNA]</scope>
</reference>
<comment type="caution">
    <text evidence="1">The sequence shown here is derived from an EMBL/GenBank/DDBJ whole genome shotgun (WGS) entry which is preliminary data.</text>
</comment>
<dbReference type="Proteomes" id="UP000178059">
    <property type="component" value="Unassembled WGS sequence"/>
</dbReference>
<name>A0A1F6VIT0_9BACT</name>
<proteinExistence type="predicted"/>
<dbReference type="STRING" id="1801743.A2824_03420"/>
<dbReference type="AlphaFoldDB" id="A0A1F6VIT0"/>
<sequence length="83" mass="8468">MKHYICTGGCGGVSESPGVCQANVCVKKGHSLIECDCADGKHGGKISACVHCGKLCGLSGGCDLSRVESREVEPRPGTTNSNS</sequence>
<gene>
    <name evidence="1" type="ORF">A2824_03420</name>
</gene>
<accession>A0A1F6VIT0</accession>